<dbReference type="Pfam" id="PF07963">
    <property type="entry name" value="N_methyl"/>
    <property type="match status" value="1"/>
</dbReference>
<feature type="transmembrane region" description="Helical" evidence="1">
    <location>
        <begin position="12"/>
        <end position="33"/>
    </location>
</feature>
<sequence>MSKNSRRRGFTLIELLVVIAIIAILIALLLPAVQQAREAARRTQCKNNLKQIGLALHNYLDVNNGFPPSFVSDVSSAGDNPTAGGEWSAQARILPYLEQAAIYNIANLSLAYDDPINAEIPTMRVASFLCPSEVNDRTRADSNGVAEHYPLSYGFNGGTWRVWVNGSRQPGDGAFAPNTSFKPREFVDGTSNTLCFSEVKAFTAYNRDGGTGTATVPESSDVVSGLISSGGSNKPNSGHTEWVDGRVHQTGFTVTLPPNANVIVPGGERPDEGDYTSCREDKSCSGPTYAAVTSRSWHISIVNSLLTDGSVRSISENIDRNTWRKLGQRNDGQIVGEF</sequence>
<evidence type="ECO:0000256" key="1">
    <source>
        <dbReference type="SAM" id="Phobius"/>
    </source>
</evidence>
<gene>
    <name evidence="3" type="primary">xcpT_6</name>
    <name evidence="3" type="ORF">KOR42_19030</name>
</gene>
<dbReference type="AlphaFoldDB" id="A0A5C5X8A1"/>
<dbReference type="Proteomes" id="UP000317243">
    <property type="component" value="Unassembled WGS sequence"/>
</dbReference>
<name>A0A5C5X8A1_9PLAN</name>
<dbReference type="PANTHER" id="PTHR30093:SF2">
    <property type="entry name" value="TYPE II SECRETION SYSTEM PROTEIN H"/>
    <property type="match status" value="1"/>
</dbReference>
<evidence type="ECO:0000259" key="2">
    <source>
        <dbReference type="Pfam" id="PF07596"/>
    </source>
</evidence>
<feature type="domain" description="DUF1559" evidence="2">
    <location>
        <begin position="34"/>
        <end position="320"/>
    </location>
</feature>
<keyword evidence="1" id="KW-1133">Transmembrane helix</keyword>
<keyword evidence="1" id="KW-0812">Transmembrane</keyword>
<dbReference type="Pfam" id="PF07596">
    <property type="entry name" value="SBP_bac_10"/>
    <property type="match status" value="1"/>
</dbReference>
<dbReference type="NCBIfam" id="TIGR04294">
    <property type="entry name" value="pre_pil_HX9DG"/>
    <property type="match status" value="1"/>
</dbReference>
<accession>A0A5C5X8A1</accession>
<dbReference type="InterPro" id="IPR012902">
    <property type="entry name" value="N_methyl_site"/>
</dbReference>
<evidence type="ECO:0000313" key="3">
    <source>
        <dbReference type="EMBL" id="TWT58523.1"/>
    </source>
</evidence>
<comment type="caution">
    <text evidence="3">The sequence shown here is derived from an EMBL/GenBank/DDBJ whole genome shotgun (WGS) entry which is preliminary data.</text>
</comment>
<dbReference type="EMBL" id="SIHI01000001">
    <property type="protein sequence ID" value="TWT58523.1"/>
    <property type="molecule type" value="Genomic_DNA"/>
</dbReference>
<dbReference type="SUPFAM" id="SSF54523">
    <property type="entry name" value="Pili subunits"/>
    <property type="match status" value="1"/>
</dbReference>
<proteinExistence type="predicted"/>
<keyword evidence="1" id="KW-0472">Membrane</keyword>
<dbReference type="InterPro" id="IPR045584">
    <property type="entry name" value="Pilin-like"/>
</dbReference>
<dbReference type="OrthoDB" id="254858at2"/>
<dbReference type="InterPro" id="IPR011453">
    <property type="entry name" value="DUF1559"/>
</dbReference>
<dbReference type="PANTHER" id="PTHR30093">
    <property type="entry name" value="GENERAL SECRETION PATHWAY PROTEIN G"/>
    <property type="match status" value="1"/>
</dbReference>
<dbReference type="RefSeq" id="WP_146508975.1">
    <property type="nucleotide sequence ID" value="NZ_SIHI01000001.1"/>
</dbReference>
<reference evidence="3 4" key="1">
    <citation type="submission" date="2019-02" db="EMBL/GenBank/DDBJ databases">
        <title>Deep-cultivation of Planctomycetes and their phenomic and genomic characterization uncovers novel biology.</title>
        <authorList>
            <person name="Wiegand S."/>
            <person name="Jogler M."/>
            <person name="Boedeker C."/>
            <person name="Pinto D."/>
            <person name="Vollmers J."/>
            <person name="Rivas-Marin E."/>
            <person name="Kohn T."/>
            <person name="Peeters S.H."/>
            <person name="Heuer A."/>
            <person name="Rast P."/>
            <person name="Oberbeckmann S."/>
            <person name="Bunk B."/>
            <person name="Jeske O."/>
            <person name="Meyerdierks A."/>
            <person name="Storesund J.E."/>
            <person name="Kallscheuer N."/>
            <person name="Luecker S."/>
            <person name="Lage O.M."/>
            <person name="Pohl T."/>
            <person name="Merkel B.J."/>
            <person name="Hornburger P."/>
            <person name="Mueller R.-W."/>
            <person name="Bruemmer F."/>
            <person name="Labrenz M."/>
            <person name="Spormann A.M."/>
            <person name="Op Den Camp H."/>
            <person name="Overmann J."/>
            <person name="Amann R."/>
            <person name="Jetten M.S.M."/>
            <person name="Mascher T."/>
            <person name="Medema M.H."/>
            <person name="Devos D.P."/>
            <person name="Kaster A.-K."/>
            <person name="Ovreas L."/>
            <person name="Rohde M."/>
            <person name="Galperin M.Y."/>
            <person name="Jogler C."/>
        </authorList>
    </citation>
    <scope>NUCLEOTIDE SEQUENCE [LARGE SCALE GENOMIC DNA]</scope>
    <source>
        <strain evidence="3 4">KOR42</strain>
    </source>
</reference>
<evidence type="ECO:0000313" key="4">
    <source>
        <dbReference type="Proteomes" id="UP000317243"/>
    </source>
</evidence>
<dbReference type="Gene3D" id="3.30.700.10">
    <property type="entry name" value="Glycoprotein, Type 4 Pilin"/>
    <property type="match status" value="1"/>
</dbReference>
<dbReference type="PROSITE" id="PS00409">
    <property type="entry name" value="PROKAR_NTER_METHYL"/>
    <property type="match status" value="1"/>
</dbReference>
<protein>
    <submittedName>
        <fullName evidence="3">Type II secretion system protein G</fullName>
    </submittedName>
</protein>
<dbReference type="InterPro" id="IPR027558">
    <property type="entry name" value="Pre_pil_HX9DG_C"/>
</dbReference>
<dbReference type="NCBIfam" id="TIGR02532">
    <property type="entry name" value="IV_pilin_GFxxxE"/>
    <property type="match status" value="1"/>
</dbReference>
<organism evidence="3 4">
    <name type="scientific">Thalassoglobus neptunius</name>
    <dbReference type="NCBI Taxonomy" id="1938619"/>
    <lineage>
        <taxon>Bacteria</taxon>
        <taxon>Pseudomonadati</taxon>
        <taxon>Planctomycetota</taxon>
        <taxon>Planctomycetia</taxon>
        <taxon>Planctomycetales</taxon>
        <taxon>Planctomycetaceae</taxon>
        <taxon>Thalassoglobus</taxon>
    </lineage>
</organism>
<keyword evidence="4" id="KW-1185">Reference proteome</keyword>